<evidence type="ECO:0000313" key="8">
    <source>
        <dbReference type="Proteomes" id="UP000561077"/>
    </source>
</evidence>
<sequence length="319" mass="35001">MSDRPLVVVLAYDGLCAFEYGCAMEVFALSRPEAGPGWYRCVVAGVEAGPLRAGARLSVLPDGDLSLLDQADTVVIPGWRGPHAPVPDDLAAALRAAHMRGARLVSICSGAFVLAATGLLDGRRATTHWHHTDVLARTYPEIRVEPDVLYTEDERLLTSAGSAAGLDLCLHVVRQDFGARIANQVARRLVIPAHRDGGQAQFIPRPVAKHAGRRLATLLDMIRGRLHEHWPVERMASEARMSPRGLHRHVCDATGLTPLNWLLNERVARARELLEETRLPVAEIAHVTGFGSEAGFRKQFRRITGLTASAYRRRFDATE</sequence>
<dbReference type="PROSITE" id="PS00041">
    <property type="entry name" value="HTH_ARAC_FAMILY_1"/>
    <property type="match status" value="1"/>
</dbReference>
<dbReference type="InterPro" id="IPR009057">
    <property type="entry name" value="Homeodomain-like_sf"/>
</dbReference>
<dbReference type="GO" id="GO:0043565">
    <property type="term" value="F:sequence-specific DNA binding"/>
    <property type="evidence" value="ECO:0007669"/>
    <property type="project" value="InterPro"/>
</dbReference>
<dbReference type="Pfam" id="PF12833">
    <property type="entry name" value="HTH_18"/>
    <property type="match status" value="1"/>
</dbReference>
<evidence type="ECO:0000259" key="4">
    <source>
        <dbReference type="PROSITE" id="PS01124"/>
    </source>
</evidence>
<feature type="domain" description="HTH araC/xylS-type" evidence="4">
    <location>
        <begin position="216"/>
        <end position="314"/>
    </location>
</feature>
<dbReference type="CDD" id="cd03137">
    <property type="entry name" value="GATase1_AraC_1"/>
    <property type="match status" value="1"/>
</dbReference>
<evidence type="ECO:0000313" key="7">
    <source>
        <dbReference type="Proteomes" id="UP000540490"/>
    </source>
</evidence>
<keyword evidence="3" id="KW-0804">Transcription</keyword>
<dbReference type="Gene3D" id="1.10.10.60">
    <property type="entry name" value="Homeodomain-like"/>
    <property type="match status" value="1"/>
</dbReference>
<dbReference type="Pfam" id="PF01965">
    <property type="entry name" value="DJ-1_PfpI"/>
    <property type="match status" value="1"/>
</dbReference>
<dbReference type="InterPro" id="IPR002818">
    <property type="entry name" value="DJ-1/PfpI"/>
</dbReference>
<dbReference type="EMBL" id="JABEQO010000007">
    <property type="protein sequence ID" value="MBB2164434.1"/>
    <property type="molecule type" value="Genomic_DNA"/>
</dbReference>
<dbReference type="GO" id="GO:0003700">
    <property type="term" value="F:DNA-binding transcription factor activity"/>
    <property type="evidence" value="ECO:0007669"/>
    <property type="project" value="InterPro"/>
</dbReference>
<evidence type="ECO:0000256" key="3">
    <source>
        <dbReference type="ARBA" id="ARBA00023163"/>
    </source>
</evidence>
<dbReference type="Proteomes" id="UP000561077">
    <property type="component" value="Unassembled WGS sequence"/>
</dbReference>
<evidence type="ECO:0000313" key="5">
    <source>
        <dbReference type="EMBL" id="MBB2164434.1"/>
    </source>
</evidence>
<dbReference type="InterPro" id="IPR052158">
    <property type="entry name" value="INH-QAR"/>
</dbReference>
<organism evidence="5 8">
    <name type="scientific">Gluconacetobacter dulcium</name>
    <dbReference type="NCBI Taxonomy" id="2729096"/>
    <lineage>
        <taxon>Bacteria</taxon>
        <taxon>Pseudomonadati</taxon>
        <taxon>Pseudomonadota</taxon>
        <taxon>Alphaproteobacteria</taxon>
        <taxon>Acetobacterales</taxon>
        <taxon>Acetobacteraceae</taxon>
        <taxon>Gluconacetobacter</taxon>
    </lineage>
</organism>
<dbReference type="Proteomes" id="UP000540490">
    <property type="component" value="Unassembled WGS sequence"/>
</dbReference>
<dbReference type="PROSITE" id="PS01124">
    <property type="entry name" value="HTH_ARAC_FAMILY_2"/>
    <property type="match status" value="1"/>
</dbReference>
<reference evidence="7 8" key="1">
    <citation type="submission" date="2020-04" db="EMBL/GenBank/DDBJ databases">
        <title>Description of novel Gluconacetobacter.</title>
        <authorList>
            <person name="Sombolestani A."/>
        </authorList>
    </citation>
    <scope>NUCLEOTIDE SEQUENCE [LARGE SCALE GENOMIC DNA]</scope>
    <source>
        <strain evidence="6 7">LMG 1728</strain>
        <strain evidence="5 8">LMG 1731</strain>
    </source>
</reference>
<dbReference type="InterPro" id="IPR018062">
    <property type="entry name" value="HTH_AraC-typ_CS"/>
</dbReference>
<dbReference type="InterPro" id="IPR029062">
    <property type="entry name" value="Class_I_gatase-like"/>
</dbReference>
<dbReference type="Gene3D" id="3.40.50.880">
    <property type="match status" value="1"/>
</dbReference>
<evidence type="ECO:0000313" key="6">
    <source>
        <dbReference type="EMBL" id="MBB2193496.1"/>
    </source>
</evidence>
<dbReference type="RefSeq" id="WP_182973473.1">
    <property type="nucleotide sequence ID" value="NZ_JABEQN010000007.1"/>
</dbReference>
<protein>
    <submittedName>
        <fullName evidence="5">Transcriptional regulator FtrA</fullName>
    </submittedName>
</protein>
<evidence type="ECO:0000256" key="1">
    <source>
        <dbReference type="ARBA" id="ARBA00023015"/>
    </source>
</evidence>
<dbReference type="PANTHER" id="PTHR43130:SF3">
    <property type="entry name" value="HTH-TYPE TRANSCRIPTIONAL REGULATOR RV1931C"/>
    <property type="match status" value="1"/>
</dbReference>
<proteinExistence type="predicted"/>
<dbReference type="AlphaFoldDB" id="A0A7W4IKK6"/>
<dbReference type="PANTHER" id="PTHR43130">
    <property type="entry name" value="ARAC-FAMILY TRANSCRIPTIONAL REGULATOR"/>
    <property type="match status" value="1"/>
</dbReference>
<accession>A0A7W4IKK6</accession>
<keyword evidence="2" id="KW-0238">DNA-binding</keyword>
<dbReference type="SUPFAM" id="SSF52317">
    <property type="entry name" value="Class I glutamine amidotransferase-like"/>
    <property type="match status" value="1"/>
</dbReference>
<comment type="caution">
    <text evidence="5">The sequence shown here is derived from an EMBL/GenBank/DDBJ whole genome shotgun (WGS) entry which is preliminary data.</text>
</comment>
<dbReference type="NCBIfam" id="NF006902">
    <property type="entry name" value="PRK09393.1"/>
    <property type="match status" value="1"/>
</dbReference>
<dbReference type="InterPro" id="IPR018060">
    <property type="entry name" value="HTH_AraC"/>
</dbReference>
<dbReference type="EMBL" id="JABEQN010000007">
    <property type="protein sequence ID" value="MBB2193496.1"/>
    <property type="molecule type" value="Genomic_DNA"/>
</dbReference>
<dbReference type="SUPFAM" id="SSF46689">
    <property type="entry name" value="Homeodomain-like"/>
    <property type="match status" value="2"/>
</dbReference>
<gene>
    <name evidence="5" type="primary">ftrA</name>
    <name evidence="6" type="ORF">HLH25_07540</name>
    <name evidence="5" type="ORF">HLH26_07750</name>
</gene>
<name>A0A7W4IKK6_9PROT</name>
<evidence type="ECO:0000256" key="2">
    <source>
        <dbReference type="ARBA" id="ARBA00023125"/>
    </source>
</evidence>
<keyword evidence="1" id="KW-0805">Transcription regulation</keyword>
<keyword evidence="7" id="KW-1185">Reference proteome</keyword>
<dbReference type="SMART" id="SM00342">
    <property type="entry name" value="HTH_ARAC"/>
    <property type="match status" value="1"/>
</dbReference>